<accession>A0A915N6C2</accession>
<dbReference type="AlphaFoldDB" id="A0A915N6C2"/>
<reference evidence="2" key="1">
    <citation type="submission" date="2022-11" db="UniProtKB">
        <authorList>
            <consortium name="WormBaseParasite"/>
        </authorList>
    </citation>
    <scope>IDENTIFICATION</scope>
</reference>
<name>A0A915N6C2_MELJA</name>
<evidence type="ECO:0000313" key="1">
    <source>
        <dbReference type="Proteomes" id="UP000887561"/>
    </source>
</evidence>
<evidence type="ECO:0000313" key="2">
    <source>
        <dbReference type="WBParaSite" id="scaffold8784_cov180.g13364"/>
    </source>
</evidence>
<dbReference type="WBParaSite" id="scaffold8784_cov180.g13364">
    <property type="protein sequence ID" value="scaffold8784_cov180.g13364"/>
    <property type="gene ID" value="scaffold8784_cov180.g13364"/>
</dbReference>
<protein>
    <submittedName>
        <fullName evidence="2">Uncharacterized protein</fullName>
    </submittedName>
</protein>
<keyword evidence="1" id="KW-1185">Reference proteome</keyword>
<sequence>IVYPLILRRLTLYLQPEHVFRFWQSFEEIQAVGVPTFQFIISL</sequence>
<dbReference type="Proteomes" id="UP000887561">
    <property type="component" value="Unplaced"/>
</dbReference>
<proteinExistence type="predicted"/>
<organism evidence="1 2">
    <name type="scientific">Meloidogyne javanica</name>
    <name type="common">Root-knot nematode worm</name>
    <dbReference type="NCBI Taxonomy" id="6303"/>
    <lineage>
        <taxon>Eukaryota</taxon>
        <taxon>Metazoa</taxon>
        <taxon>Ecdysozoa</taxon>
        <taxon>Nematoda</taxon>
        <taxon>Chromadorea</taxon>
        <taxon>Rhabditida</taxon>
        <taxon>Tylenchina</taxon>
        <taxon>Tylenchomorpha</taxon>
        <taxon>Tylenchoidea</taxon>
        <taxon>Meloidogynidae</taxon>
        <taxon>Meloidogyninae</taxon>
        <taxon>Meloidogyne</taxon>
        <taxon>Meloidogyne incognita group</taxon>
    </lineage>
</organism>